<evidence type="ECO:0000256" key="1">
    <source>
        <dbReference type="ARBA" id="ARBA00005466"/>
    </source>
</evidence>
<dbReference type="InterPro" id="IPR016164">
    <property type="entry name" value="FAD-linked_Oxase-like_C"/>
</dbReference>
<evidence type="ECO:0000256" key="5">
    <source>
        <dbReference type="SAM" id="Phobius"/>
    </source>
</evidence>
<evidence type="ECO:0000256" key="4">
    <source>
        <dbReference type="ARBA" id="ARBA00023002"/>
    </source>
</evidence>
<name>A0AAE3QLZ8_9BACT</name>
<dbReference type="AlphaFoldDB" id="A0AAE3QLZ8"/>
<dbReference type="SUPFAM" id="SSF56176">
    <property type="entry name" value="FAD-binding/transporter-associated domain-like"/>
    <property type="match status" value="1"/>
</dbReference>
<dbReference type="PANTHER" id="PTHR13878:SF53">
    <property type="entry name" value="CYTOKININ DEHYDROGENASE 6"/>
    <property type="match status" value="1"/>
</dbReference>
<evidence type="ECO:0000256" key="2">
    <source>
        <dbReference type="ARBA" id="ARBA00022630"/>
    </source>
</evidence>
<comment type="caution">
    <text evidence="7">The sequence shown here is derived from an EMBL/GenBank/DDBJ whole genome shotgun (WGS) entry which is preliminary data.</text>
</comment>
<comment type="similarity">
    <text evidence="1">Belongs to the oxygen-dependent FAD-linked oxidoreductase family.</text>
</comment>
<gene>
    <name evidence="7" type="ORF">QNI16_14925</name>
</gene>
<keyword evidence="4" id="KW-0560">Oxidoreductase</keyword>
<dbReference type="Gene3D" id="3.30.43.10">
    <property type="entry name" value="Uridine Diphospho-n-acetylenolpyruvylglucosamine Reductase, domain 2"/>
    <property type="match status" value="1"/>
</dbReference>
<dbReference type="InterPro" id="IPR016166">
    <property type="entry name" value="FAD-bd_PCMH"/>
</dbReference>
<dbReference type="GO" id="GO:0016491">
    <property type="term" value="F:oxidoreductase activity"/>
    <property type="evidence" value="ECO:0007669"/>
    <property type="project" value="UniProtKB-KW"/>
</dbReference>
<dbReference type="PROSITE" id="PS51387">
    <property type="entry name" value="FAD_PCMH"/>
    <property type="match status" value="1"/>
</dbReference>
<evidence type="ECO:0000313" key="7">
    <source>
        <dbReference type="EMBL" id="MDJ1481792.1"/>
    </source>
</evidence>
<keyword evidence="5" id="KW-1133">Transmembrane helix</keyword>
<dbReference type="SUPFAM" id="SSF55103">
    <property type="entry name" value="FAD-linked oxidases, C-terminal domain"/>
    <property type="match status" value="1"/>
</dbReference>
<sequence length="508" mass="58279">MPLTRKKVIRYSLLLLSIIAIIFLIRPILHLTKHMYFTDAGFSSSEKGFTNDVSRLNHSPIDSLVLVSSTADSAIQQLISLLSYARTNHLQVSIAGAKHSMGGHTIAPNGIQVDMLPFRALTLDTTTNILTVGSGALWSEVIPYLNHYNRAVSIMQSDNAFSVGGSISVNCHGWQHNKPPIASTVQSFRLLKVNGRLVTCSRTENEELFSLVLGGYGLFGIIIDVQLQTVPNELYTYQRITVPATDYLDSYQKYINQNPKARMVYGRLNVNKKDFLQKAMLNYFEYKAPATKDYPLTDPSFTKLKQSIFEGSRNDDYGKELRWQSEKLFTKTLTGNTYSRNQIMNESPALYLNQSATRTDILHEYFIPRKNFGQFIKQLQQIIPQHQADLLNVTIRNVYKDEDTYLRYAREEVFAFVMFFNQPLTSEAEQDMTHLTQELIDAAHKLNGTYYLPYRLHATQNQLKATYPMIDTFFQKKLKYDPQEIFQNKFYQQYKNTKSTVDSTTTLR</sequence>
<dbReference type="InterPro" id="IPR006094">
    <property type="entry name" value="Oxid_FAD_bind_N"/>
</dbReference>
<evidence type="ECO:0000313" key="8">
    <source>
        <dbReference type="Proteomes" id="UP001241110"/>
    </source>
</evidence>
<accession>A0AAE3QLZ8</accession>
<keyword evidence="5" id="KW-0472">Membrane</keyword>
<keyword evidence="2" id="KW-0285">Flavoprotein</keyword>
<proteinExistence type="inferred from homology"/>
<dbReference type="GO" id="GO:0071949">
    <property type="term" value="F:FAD binding"/>
    <property type="evidence" value="ECO:0007669"/>
    <property type="project" value="InterPro"/>
</dbReference>
<dbReference type="InterPro" id="IPR050432">
    <property type="entry name" value="FAD-linked_Oxidoreductases_BP"/>
</dbReference>
<evidence type="ECO:0000259" key="6">
    <source>
        <dbReference type="PROSITE" id="PS51387"/>
    </source>
</evidence>
<feature type="domain" description="FAD-binding PCMH-type" evidence="6">
    <location>
        <begin position="57"/>
        <end position="232"/>
    </location>
</feature>
<keyword evidence="5" id="KW-0812">Transmembrane</keyword>
<evidence type="ECO:0000256" key="3">
    <source>
        <dbReference type="ARBA" id="ARBA00022827"/>
    </source>
</evidence>
<protein>
    <submittedName>
        <fullName evidence="7">FAD-binding oxidoreductase</fullName>
    </submittedName>
</protein>
<dbReference type="Gene3D" id="3.30.465.10">
    <property type="match status" value="1"/>
</dbReference>
<keyword evidence="3" id="KW-0274">FAD</keyword>
<dbReference type="Pfam" id="PF01565">
    <property type="entry name" value="FAD_binding_4"/>
    <property type="match status" value="1"/>
</dbReference>
<reference evidence="7" key="1">
    <citation type="submission" date="2023-05" db="EMBL/GenBank/DDBJ databases">
        <authorList>
            <person name="Zhang X."/>
        </authorList>
    </citation>
    <scope>NUCLEOTIDE SEQUENCE</scope>
    <source>
        <strain evidence="7">YF14B1</strain>
    </source>
</reference>
<feature type="transmembrane region" description="Helical" evidence="5">
    <location>
        <begin position="12"/>
        <end position="29"/>
    </location>
</feature>
<organism evidence="7 8">
    <name type="scientific">Xanthocytophaga flava</name>
    <dbReference type="NCBI Taxonomy" id="3048013"/>
    <lineage>
        <taxon>Bacteria</taxon>
        <taxon>Pseudomonadati</taxon>
        <taxon>Bacteroidota</taxon>
        <taxon>Cytophagia</taxon>
        <taxon>Cytophagales</taxon>
        <taxon>Rhodocytophagaceae</taxon>
        <taxon>Xanthocytophaga</taxon>
    </lineage>
</organism>
<dbReference type="Proteomes" id="UP001241110">
    <property type="component" value="Unassembled WGS sequence"/>
</dbReference>
<dbReference type="InterPro" id="IPR016167">
    <property type="entry name" value="FAD-bd_PCMH_sub1"/>
</dbReference>
<dbReference type="EMBL" id="JASJOS010000006">
    <property type="protein sequence ID" value="MDJ1481792.1"/>
    <property type="molecule type" value="Genomic_DNA"/>
</dbReference>
<dbReference type="InterPro" id="IPR036318">
    <property type="entry name" value="FAD-bd_PCMH-like_sf"/>
</dbReference>
<dbReference type="InterPro" id="IPR016170">
    <property type="entry name" value="Cytok_DH_C_sf"/>
</dbReference>
<dbReference type="PANTHER" id="PTHR13878">
    <property type="entry name" value="GULONOLACTONE OXIDASE"/>
    <property type="match status" value="1"/>
</dbReference>
<dbReference type="InterPro" id="IPR016169">
    <property type="entry name" value="FAD-bd_PCMH_sub2"/>
</dbReference>
<dbReference type="RefSeq" id="WP_313980052.1">
    <property type="nucleotide sequence ID" value="NZ_JASJOS010000006.1"/>
</dbReference>
<dbReference type="Gene3D" id="3.40.462.10">
    <property type="entry name" value="FAD-linked oxidases, C-terminal domain"/>
    <property type="match status" value="1"/>
</dbReference>